<organism evidence="1 2">
    <name type="scientific">Candidatus Jorgensenbacteria bacterium GW2011_GWB1_50_10</name>
    <dbReference type="NCBI Taxonomy" id="1618665"/>
    <lineage>
        <taxon>Bacteria</taxon>
        <taxon>Candidatus Joergenseniibacteriota</taxon>
    </lineage>
</organism>
<protein>
    <submittedName>
        <fullName evidence="1">Uncharacterized protein</fullName>
    </submittedName>
</protein>
<dbReference type="AlphaFoldDB" id="A0A0G1W9H9"/>
<dbReference type="STRING" id="1618665.UY55_C0001G0182"/>
<dbReference type="Proteomes" id="UP000034224">
    <property type="component" value="Unassembled WGS sequence"/>
</dbReference>
<reference evidence="1 2" key="1">
    <citation type="journal article" date="2015" name="Nature">
        <title>rRNA introns, odd ribosomes, and small enigmatic genomes across a large radiation of phyla.</title>
        <authorList>
            <person name="Brown C.T."/>
            <person name="Hug L.A."/>
            <person name="Thomas B.C."/>
            <person name="Sharon I."/>
            <person name="Castelle C.J."/>
            <person name="Singh A."/>
            <person name="Wilkins M.J."/>
            <person name="Williams K.H."/>
            <person name="Banfield J.F."/>
        </authorList>
    </citation>
    <scope>NUCLEOTIDE SEQUENCE [LARGE SCALE GENOMIC DNA]</scope>
</reference>
<name>A0A0G1W9H9_9BACT</name>
<evidence type="ECO:0000313" key="2">
    <source>
        <dbReference type="Proteomes" id="UP000034224"/>
    </source>
</evidence>
<proteinExistence type="predicted"/>
<accession>A0A0G1W9H9</accession>
<comment type="caution">
    <text evidence="1">The sequence shown here is derived from an EMBL/GenBank/DDBJ whole genome shotgun (WGS) entry which is preliminary data.</text>
</comment>
<evidence type="ECO:0000313" key="1">
    <source>
        <dbReference type="EMBL" id="KKW15428.1"/>
    </source>
</evidence>
<gene>
    <name evidence="1" type="ORF">UY55_C0001G0182</name>
</gene>
<sequence length="310" mass="33207">MWKKLLSAIVVGTGLAVALIIVFVQTSSSATNISATNRWAWSDVSGWWDFYHYGNVEVSTSSISGYASSSIAEISLDCHTSPSGDICGTSNYQVTNPDGSGNLSGCAWNDTVGWISFWCGDGDCDGSSVEDASSVCSNSNYRVTIDANGLFQGYAWNEIDGWISFNCANDNSCGDSDYKVETSWRPGKLTGTLDSSIFDTDVSGGANLNSVIWQGSQPSGTCTKFQIAVSNSSGGPWNYWGPDAACDGSGDTGGYFGASCPGPDSPIVISDCDRAWIKNNRYLRYRVLLESNTAQNLTPRVDDVILNWSR</sequence>
<dbReference type="EMBL" id="LCQK01000001">
    <property type="protein sequence ID" value="KKW15428.1"/>
    <property type="molecule type" value="Genomic_DNA"/>
</dbReference>